<dbReference type="Proteomes" id="UP000051673">
    <property type="component" value="Unassembled WGS sequence"/>
</dbReference>
<dbReference type="RefSeq" id="WP_057786182.1">
    <property type="nucleotide sequence ID" value="NZ_JQCD01000009.1"/>
</dbReference>
<gene>
    <name evidence="1" type="ORF">IV67_GL001336</name>
</gene>
<name>A0A0R2JKV2_9LACO</name>
<evidence type="ECO:0000313" key="1">
    <source>
        <dbReference type="EMBL" id="KRN77809.1"/>
    </source>
</evidence>
<accession>A0A0R2JKV2</accession>
<comment type="caution">
    <text evidence="1">The sequence shown here is derived from an EMBL/GenBank/DDBJ whole genome shotgun (WGS) entry which is preliminary data.</text>
</comment>
<sequence length="210" mass="23319">MQAQLGLVIAIDGVLFDTDALYDAIDENNKKVNKRLPRSICNKYVPALQVPQSELETLKKYPIRVGYMSHHDPIIIREMLNQRSGVRQNWSSLLSLADITENDFGWFAGSNFITTNAGTLSPDINHLTNQAVPNNDQVSQLKAVMASELSAGAPMIGVVNTVADFKLLEANNIDAYFALWAVKERPQEALINERGVESFSDVFALIEKIL</sequence>
<dbReference type="PATRIC" id="fig|1620.3.peg.1351"/>
<keyword evidence="2" id="KW-1185">Reference proteome</keyword>
<protein>
    <submittedName>
        <fullName evidence="1">Uncharacterized protein</fullName>
    </submittedName>
</protein>
<organism evidence="1 2">
    <name type="scientific">Weissella minor</name>
    <dbReference type="NCBI Taxonomy" id="1620"/>
    <lineage>
        <taxon>Bacteria</taxon>
        <taxon>Bacillati</taxon>
        <taxon>Bacillota</taxon>
        <taxon>Bacilli</taxon>
        <taxon>Lactobacillales</taxon>
        <taxon>Lactobacillaceae</taxon>
        <taxon>Weissella</taxon>
    </lineage>
</organism>
<evidence type="ECO:0000313" key="2">
    <source>
        <dbReference type="Proteomes" id="UP000051673"/>
    </source>
</evidence>
<dbReference type="EMBL" id="JQCD01000009">
    <property type="protein sequence ID" value="KRN77809.1"/>
    <property type="molecule type" value="Genomic_DNA"/>
</dbReference>
<reference evidence="1 2" key="1">
    <citation type="journal article" date="2015" name="Genome Announc.">
        <title>Expanding the biotechnology potential of lactobacilli through comparative genomics of 213 strains and associated genera.</title>
        <authorList>
            <person name="Sun Z."/>
            <person name="Harris H.M."/>
            <person name="McCann A."/>
            <person name="Guo C."/>
            <person name="Argimon S."/>
            <person name="Zhang W."/>
            <person name="Yang X."/>
            <person name="Jeffery I.B."/>
            <person name="Cooney J.C."/>
            <person name="Kagawa T.F."/>
            <person name="Liu W."/>
            <person name="Song Y."/>
            <person name="Salvetti E."/>
            <person name="Wrobel A."/>
            <person name="Rasinkangas P."/>
            <person name="Parkhill J."/>
            <person name="Rea M.C."/>
            <person name="O'Sullivan O."/>
            <person name="Ritari J."/>
            <person name="Douillard F.P."/>
            <person name="Paul Ross R."/>
            <person name="Yang R."/>
            <person name="Briner A.E."/>
            <person name="Felis G.E."/>
            <person name="de Vos W.M."/>
            <person name="Barrangou R."/>
            <person name="Klaenhammer T.R."/>
            <person name="Caufield P.W."/>
            <person name="Cui Y."/>
            <person name="Zhang H."/>
            <person name="O'Toole P.W."/>
        </authorList>
    </citation>
    <scope>NUCLEOTIDE SEQUENCE [LARGE SCALE GENOMIC DNA]</scope>
    <source>
        <strain evidence="1 2">DSM 20014</strain>
    </source>
</reference>
<dbReference type="AlphaFoldDB" id="A0A0R2JKV2"/>
<proteinExistence type="predicted"/>
<dbReference type="STRING" id="1620.IV67_GL001336"/>